<dbReference type="AlphaFoldDB" id="A0A1F6VLQ9"/>
<accession>A0A1F6VLQ9</accession>
<dbReference type="EMBL" id="MFTT01000002">
    <property type="protein sequence ID" value="OGI70594.1"/>
    <property type="molecule type" value="Genomic_DNA"/>
</dbReference>
<name>A0A1F6VLQ9_9BACT</name>
<sequence>MEKKIKNLLLGFSMMVSFAGIAAMVFYARKGEMAAIIDVAKKFLIKFLEENQGSIMIWTAIALGGTYIIYMFWQILTLKEEEKIEKYPA</sequence>
<evidence type="ECO:0000313" key="3">
    <source>
        <dbReference type="Proteomes" id="UP000178059"/>
    </source>
</evidence>
<keyword evidence="1" id="KW-1133">Transmembrane helix</keyword>
<evidence type="ECO:0000256" key="1">
    <source>
        <dbReference type="SAM" id="Phobius"/>
    </source>
</evidence>
<feature type="transmembrane region" description="Helical" evidence="1">
    <location>
        <begin position="7"/>
        <end position="28"/>
    </location>
</feature>
<feature type="transmembrane region" description="Helical" evidence="1">
    <location>
        <begin position="55"/>
        <end position="76"/>
    </location>
</feature>
<protein>
    <submittedName>
        <fullName evidence="2">Uncharacterized protein</fullName>
    </submittedName>
</protein>
<comment type="caution">
    <text evidence="2">The sequence shown here is derived from an EMBL/GenBank/DDBJ whole genome shotgun (WGS) entry which is preliminary data.</text>
</comment>
<gene>
    <name evidence="2" type="ORF">A2824_00255</name>
</gene>
<organism evidence="2 3">
    <name type="scientific">Candidatus Nomurabacteria bacterium RIFCSPHIGHO2_01_FULL_42_16</name>
    <dbReference type="NCBI Taxonomy" id="1801743"/>
    <lineage>
        <taxon>Bacteria</taxon>
        <taxon>Candidatus Nomuraibacteriota</taxon>
    </lineage>
</organism>
<dbReference type="Proteomes" id="UP000178059">
    <property type="component" value="Unassembled WGS sequence"/>
</dbReference>
<keyword evidence="1" id="KW-0812">Transmembrane</keyword>
<keyword evidence="1" id="KW-0472">Membrane</keyword>
<dbReference type="STRING" id="1801743.A2824_00255"/>
<reference evidence="2 3" key="1">
    <citation type="journal article" date="2016" name="Nat. Commun.">
        <title>Thousands of microbial genomes shed light on interconnected biogeochemical processes in an aquifer system.</title>
        <authorList>
            <person name="Anantharaman K."/>
            <person name="Brown C.T."/>
            <person name="Hug L.A."/>
            <person name="Sharon I."/>
            <person name="Castelle C.J."/>
            <person name="Probst A.J."/>
            <person name="Thomas B.C."/>
            <person name="Singh A."/>
            <person name="Wilkins M.J."/>
            <person name="Karaoz U."/>
            <person name="Brodie E.L."/>
            <person name="Williams K.H."/>
            <person name="Hubbard S.S."/>
            <person name="Banfield J.F."/>
        </authorList>
    </citation>
    <scope>NUCLEOTIDE SEQUENCE [LARGE SCALE GENOMIC DNA]</scope>
</reference>
<proteinExistence type="predicted"/>
<evidence type="ECO:0000313" key="2">
    <source>
        <dbReference type="EMBL" id="OGI70594.1"/>
    </source>
</evidence>